<dbReference type="PRINTS" id="PR00064">
    <property type="entry name" value="RIBOSOMALL35"/>
</dbReference>
<gene>
    <name evidence="5" type="primary">rpmI</name>
    <name evidence="7" type="ORF">U472_02935</name>
</gene>
<dbReference type="HAMAP" id="MF_00514">
    <property type="entry name" value="Ribosomal_bL35"/>
    <property type="match status" value="1"/>
</dbReference>
<organism evidence="7 8">
    <name type="scientific">Orenia metallireducens</name>
    <dbReference type="NCBI Taxonomy" id="1413210"/>
    <lineage>
        <taxon>Bacteria</taxon>
        <taxon>Bacillati</taxon>
        <taxon>Bacillota</taxon>
        <taxon>Clostridia</taxon>
        <taxon>Halanaerobiales</taxon>
        <taxon>Halobacteroidaceae</taxon>
        <taxon>Orenia</taxon>
    </lineage>
</organism>
<evidence type="ECO:0000256" key="5">
    <source>
        <dbReference type="HAMAP-Rule" id="MF_00514"/>
    </source>
</evidence>
<dbReference type="AlphaFoldDB" id="A0A1C0AAZ4"/>
<dbReference type="RefSeq" id="WP_068715378.1">
    <property type="nucleotide sequence ID" value="NZ_LWDV01000007.1"/>
</dbReference>
<name>A0A1C0AAZ4_9FIRM</name>
<evidence type="ECO:0000313" key="7">
    <source>
        <dbReference type="EMBL" id="OCL27536.1"/>
    </source>
</evidence>
<dbReference type="GO" id="GO:0003735">
    <property type="term" value="F:structural constituent of ribosome"/>
    <property type="evidence" value="ECO:0007669"/>
    <property type="project" value="InterPro"/>
</dbReference>
<evidence type="ECO:0000256" key="1">
    <source>
        <dbReference type="ARBA" id="ARBA00006598"/>
    </source>
</evidence>
<evidence type="ECO:0000256" key="4">
    <source>
        <dbReference type="ARBA" id="ARBA00071664"/>
    </source>
</evidence>
<dbReference type="InterPro" id="IPR037229">
    <property type="entry name" value="Ribosomal_bL35_sf"/>
</dbReference>
<comment type="caution">
    <text evidence="7">The sequence shown here is derived from an EMBL/GenBank/DDBJ whole genome shotgun (WGS) entry which is preliminary data.</text>
</comment>
<dbReference type="EMBL" id="LWDV01000007">
    <property type="protein sequence ID" value="OCL27536.1"/>
    <property type="molecule type" value="Genomic_DNA"/>
</dbReference>
<dbReference type="InterPro" id="IPR018265">
    <property type="entry name" value="Ribosomal_bL35_CS"/>
</dbReference>
<accession>A0A1C0AAZ4</accession>
<dbReference type="InterPro" id="IPR021137">
    <property type="entry name" value="Ribosomal_bL35-like"/>
</dbReference>
<dbReference type="PROSITE" id="PS00936">
    <property type="entry name" value="RIBOSOMAL_L35"/>
    <property type="match status" value="1"/>
</dbReference>
<dbReference type="PANTHER" id="PTHR33343">
    <property type="entry name" value="54S RIBOSOMAL PROTEIN BL35M"/>
    <property type="match status" value="1"/>
</dbReference>
<comment type="similarity">
    <text evidence="1 5 6">Belongs to the bacterial ribosomal protein bL35 family.</text>
</comment>
<evidence type="ECO:0000313" key="8">
    <source>
        <dbReference type="Proteomes" id="UP000093514"/>
    </source>
</evidence>
<sequence length="65" mass="7524">MGKMKTRKAVKKRFKKTGTGKFKKNKAFANHLLAKKSSKRKRNYRKGEVAAKADEKRIARALPYE</sequence>
<dbReference type="GO" id="GO:0022625">
    <property type="term" value="C:cytosolic large ribosomal subunit"/>
    <property type="evidence" value="ECO:0007669"/>
    <property type="project" value="TreeGrafter"/>
</dbReference>
<dbReference type="GO" id="GO:0006412">
    <property type="term" value="P:translation"/>
    <property type="evidence" value="ECO:0007669"/>
    <property type="project" value="UniProtKB-UniRule"/>
</dbReference>
<dbReference type="PANTHER" id="PTHR33343:SF1">
    <property type="entry name" value="LARGE RIBOSOMAL SUBUNIT PROTEIN BL35M"/>
    <property type="match status" value="1"/>
</dbReference>
<protein>
    <recommendedName>
        <fullName evidence="4 5">Large ribosomal subunit protein bL35</fullName>
    </recommendedName>
</protein>
<dbReference type="SUPFAM" id="SSF143034">
    <property type="entry name" value="L35p-like"/>
    <property type="match status" value="1"/>
</dbReference>
<evidence type="ECO:0000256" key="6">
    <source>
        <dbReference type="RuleBase" id="RU000568"/>
    </source>
</evidence>
<dbReference type="Proteomes" id="UP000093514">
    <property type="component" value="Unassembled WGS sequence"/>
</dbReference>
<dbReference type="InterPro" id="IPR001706">
    <property type="entry name" value="Ribosomal_bL35"/>
</dbReference>
<reference evidence="7 8" key="2">
    <citation type="submission" date="2016-08" db="EMBL/GenBank/DDBJ databases">
        <title>Orenia metallireducens sp. nov. strain Z6, a Novel Metal-reducing Firmicute from the Deep Subsurface.</title>
        <authorList>
            <person name="Maxim B.I."/>
            <person name="Kenneth K."/>
            <person name="Flynn T.M."/>
            <person name="Oloughlin E.J."/>
            <person name="Locke R.A."/>
            <person name="Weber J.R."/>
            <person name="Egan S.M."/>
            <person name="Mackie R.I."/>
            <person name="Cann I.K."/>
        </authorList>
    </citation>
    <scope>NUCLEOTIDE SEQUENCE [LARGE SCALE GENOMIC DNA]</scope>
    <source>
        <strain evidence="7 8">Z6</strain>
    </source>
</reference>
<dbReference type="NCBIfam" id="TIGR00001">
    <property type="entry name" value="rpmI_bact"/>
    <property type="match status" value="1"/>
</dbReference>
<dbReference type="FunFam" id="4.10.410.60:FF:000001">
    <property type="entry name" value="50S ribosomal protein L35"/>
    <property type="match status" value="1"/>
</dbReference>
<dbReference type="Gene3D" id="4.10.410.60">
    <property type="match status" value="1"/>
</dbReference>
<dbReference type="Pfam" id="PF01632">
    <property type="entry name" value="Ribosomal_L35p"/>
    <property type="match status" value="1"/>
</dbReference>
<keyword evidence="2 5" id="KW-0689">Ribosomal protein</keyword>
<proteinExistence type="inferred from homology"/>
<keyword evidence="3 5" id="KW-0687">Ribonucleoprotein</keyword>
<reference evidence="8" key="1">
    <citation type="submission" date="2016-07" db="EMBL/GenBank/DDBJ databases">
        <authorList>
            <person name="Florea S."/>
            <person name="Webb J.S."/>
            <person name="Jaromczyk J."/>
            <person name="Schardl C.L."/>
        </authorList>
    </citation>
    <scope>NUCLEOTIDE SEQUENCE [LARGE SCALE GENOMIC DNA]</scope>
    <source>
        <strain evidence="8">Z6</strain>
    </source>
</reference>
<evidence type="ECO:0000256" key="3">
    <source>
        <dbReference type="ARBA" id="ARBA00023274"/>
    </source>
</evidence>
<keyword evidence="8" id="KW-1185">Reference proteome</keyword>
<evidence type="ECO:0000256" key="2">
    <source>
        <dbReference type="ARBA" id="ARBA00022980"/>
    </source>
</evidence>